<evidence type="ECO:0000313" key="1">
    <source>
        <dbReference type="EMBL" id="EST20268.1"/>
    </source>
</evidence>
<reference evidence="1 2" key="1">
    <citation type="journal article" date="2014" name="Genome Announc.">
        <title>Draft Genome Sequence of Streptomyces roseochromogenes subsp. oscitans DS 12.976, Producer of the Aminocoumarin Antibiotic Clorobiocin.</title>
        <authorList>
            <person name="Ruckert C."/>
            <person name="Kalinowski J."/>
            <person name="Heide L."/>
            <person name="Apel A.K."/>
        </authorList>
    </citation>
    <scope>NUCLEOTIDE SEQUENCE [LARGE SCALE GENOMIC DNA]</scope>
    <source>
        <strain evidence="1 2">DS 12.976</strain>
    </source>
</reference>
<organism evidence="1 2">
    <name type="scientific">Streptomyces roseochromogenus subsp. oscitans DS 12.976</name>
    <dbReference type="NCBI Taxonomy" id="1352936"/>
    <lineage>
        <taxon>Bacteria</taxon>
        <taxon>Bacillati</taxon>
        <taxon>Actinomycetota</taxon>
        <taxon>Actinomycetes</taxon>
        <taxon>Kitasatosporales</taxon>
        <taxon>Streptomycetaceae</taxon>
        <taxon>Streptomyces</taxon>
    </lineage>
</organism>
<protein>
    <submittedName>
        <fullName evidence="1">Uncharacterized protein</fullName>
    </submittedName>
</protein>
<dbReference type="EMBL" id="AWQX01000356">
    <property type="protein sequence ID" value="EST20268.1"/>
    <property type="molecule type" value="Genomic_DNA"/>
</dbReference>
<dbReference type="Proteomes" id="UP000017984">
    <property type="component" value="Chromosome"/>
</dbReference>
<proteinExistence type="predicted"/>
<name>V6JKM9_STRRC</name>
<dbReference type="AlphaFoldDB" id="V6JKM9"/>
<comment type="caution">
    <text evidence="1">The sequence shown here is derived from an EMBL/GenBank/DDBJ whole genome shotgun (WGS) entry which is preliminary data.</text>
</comment>
<keyword evidence="2" id="KW-1185">Reference proteome</keyword>
<accession>V6JKM9</accession>
<dbReference type="RefSeq" id="WP_023552826.1">
    <property type="nucleotide sequence ID" value="NZ_CM002285.1"/>
</dbReference>
<dbReference type="STRING" id="1352936.M878_39975"/>
<gene>
    <name evidence="1" type="ORF">M878_39975</name>
</gene>
<sequence>MTGAHEEIRPAPALEILPAGRIRLIETVLPELSGRHRVRRYAEA</sequence>
<evidence type="ECO:0000313" key="2">
    <source>
        <dbReference type="Proteomes" id="UP000017984"/>
    </source>
</evidence>
<dbReference type="HOGENOM" id="CLU_3222810_0_0_11"/>